<feature type="compositionally biased region" description="Low complexity" evidence="1">
    <location>
        <begin position="427"/>
        <end position="463"/>
    </location>
</feature>
<dbReference type="InterPro" id="IPR043504">
    <property type="entry name" value="Peptidase_S1_PA_chymotrypsin"/>
</dbReference>
<dbReference type="InterPro" id="IPR009003">
    <property type="entry name" value="Peptidase_S1_PA"/>
</dbReference>
<feature type="compositionally biased region" description="Low complexity" evidence="1">
    <location>
        <begin position="540"/>
        <end position="553"/>
    </location>
</feature>
<accession>A0A8J3WWH2</accession>
<dbReference type="SUPFAM" id="SSF50494">
    <property type="entry name" value="Trypsin-like serine proteases"/>
    <property type="match status" value="1"/>
</dbReference>
<evidence type="ECO:0000313" key="5">
    <source>
        <dbReference type="Proteomes" id="UP000634476"/>
    </source>
</evidence>
<dbReference type="EMBL" id="BOOK01000047">
    <property type="protein sequence ID" value="GII04135.1"/>
    <property type="molecule type" value="Genomic_DNA"/>
</dbReference>
<dbReference type="Gene3D" id="2.40.10.10">
    <property type="entry name" value="Trypsin-like serine proteases"/>
    <property type="match status" value="2"/>
</dbReference>
<feature type="region of interest" description="Disordered" evidence="1">
    <location>
        <begin position="427"/>
        <end position="483"/>
    </location>
</feature>
<feature type="signal peptide" evidence="3">
    <location>
        <begin position="1"/>
        <end position="21"/>
    </location>
</feature>
<dbReference type="PANTHER" id="PTHR43019">
    <property type="entry name" value="SERINE ENDOPROTEASE DEGS"/>
    <property type="match status" value="1"/>
</dbReference>
<feature type="transmembrane region" description="Helical" evidence="2">
    <location>
        <begin position="492"/>
        <end position="513"/>
    </location>
</feature>
<sequence length="608" mass="62648">MAVVAALAMTGALGSLGAAVAETDPAPAATRIAAQANPAVQLIETTYSGRITVPSAAPKKAFTALHKQAQEQARKGRIPSDQLSIAKWAFGKVAADPGKYIGAAEPQRTDDVTFTGTCTGWWITPDGHMITAGHCVQSAPADVQAGFATYGLADVTEKDVKAELKALMGAVEPDKELTELVTKIYDTFNTRNLEVTDVKVGYSVVLPLPGGGMNATSTRLPIELVAADGTGGPGKDVALLKLADARNLPTVPLGVDGDVRVGNSLYAVGFPGTINRDTGLTEKSRLYPAITEGVYSARRETTRNVPYIQAQTPIYGGNSGGPVFNAEGKVIALVSATYLNESGTDRQENQSVFFPVGQINDFLTAQGVTPQESQTTRIYNAALNDFFADRHSAALAGFKETLRLYPLHPYAAGYIAEAQEAIAAGRDTAPGATPTAGTGDATPSASASAVPDASASANPAVDAGTESSAPATEPSIEAEPVSTEKSLLKNPMTLGIFGAALLALFLSGGLLMARNRRFRRRQAALAAPFPSAAQGFGTPAVPFGPGAPQGPAAPVAPYPGTPSAPYAGSPSATPPPPSPYGTPVPPPNNYGTPVPPQSGWNPPPPGRN</sequence>
<evidence type="ECO:0000256" key="1">
    <source>
        <dbReference type="SAM" id="MobiDB-lite"/>
    </source>
</evidence>
<reference evidence="4" key="1">
    <citation type="submission" date="2021-01" db="EMBL/GenBank/DDBJ databases">
        <title>Whole genome shotgun sequence of Planobispora takensis NBRC 109077.</title>
        <authorList>
            <person name="Komaki H."/>
            <person name="Tamura T."/>
        </authorList>
    </citation>
    <scope>NUCLEOTIDE SEQUENCE</scope>
    <source>
        <strain evidence="4">NBRC 109077</strain>
    </source>
</reference>
<dbReference type="Proteomes" id="UP000634476">
    <property type="component" value="Unassembled WGS sequence"/>
</dbReference>
<evidence type="ECO:0000256" key="3">
    <source>
        <dbReference type="SAM" id="SignalP"/>
    </source>
</evidence>
<protein>
    <recommendedName>
        <fullName evidence="6">Serine protease</fullName>
    </recommendedName>
</protein>
<gene>
    <name evidence="4" type="ORF">Pta02_61430</name>
</gene>
<comment type="caution">
    <text evidence="4">The sequence shown here is derived from an EMBL/GenBank/DDBJ whole genome shotgun (WGS) entry which is preliminary data.</text>
</comment>
<keyword evidence="3" id="KW-0732">Signal</keyword>
<proteinExistence type="predicted"/>
<organism evidence="4 5">
    <name type="scientific">Planobispora takensis</name>
    <dbReference type="NCBI Taxonomy" id="1367882"/>
    <lineage>
        <taxon>Bacteria</taxon>
        <taxon>Bacillati</taxon>
        <taxon>Actinomycetota</taxon>
        <taxon>Actinomycetes</taxon>
        <taxon>Streptosporangiales</taxon>
        <taxon>Streptosporangiaceae</taxon>
        <taxon>Planobispora</taxon>
    </lineage>
</organism>
<feature type="region of interest" description="Disordered" evidence="1">
    <location>
        <begin position="540"/>
        <end position="608"/>
    </location>
</feature>
<evidence type="ECO:0000313" key="4">
    <source>
        <dbReference type="EMBL" id="GII04135.1"/>
    </source>
</evidence>
<keyword evidence="2" id="KW-1133">Transmembrane helix</keyword>
<dbReference type="PANTHER" id="PTHR43019:SF23">
    <property type="entry name" value="PROTEASE DO-LIKE 5, CHLOROPLASTIC"/>
    <property type="match status" value="1"/>
</dbReference>
<feature type="chain" id="PRO_5035249321" description="Serine protease" evidence="3">
    <location>
        <begin position="22"/>
        <end position="608"/>
    </location>
</feature>
<dbReference type="AlphaFoldDB" id="A0A8J3WWH2"/>
<keyword evidence="5" id="KW-1185">Reference proteome</keyword>
<keyword evidence="2" id="KW-0812">Transmembrane</keyword>
<evidence type="ECO:0008006" key="6">
    <source>
        <dbReference type="Google" id="ProtNLM"/>
    </source>
</evidence>
<feature type="compositionally biased region" description="Pro residues" evidence="1">
    <location>
        <begin position="572"/>
        <end position="608"/>
    </location>
</feature>
<keyword evidence="2" id="KW-0472">Membrane</keyword>
<evidence type="ECO:0000256" key="2">
    <source>
        <dbReference type="SAM" id="Phobius"/>
    </source>
</evidence>
<dbReference type="Pfam" id="PF13365">
    <property type="entry name" value="Trypsin_2"/>
    <property type="match status" value="1"/>
</dbReference>
<name>A0A8J3WWH2_9ACTN</name>